<gene>
    <name evidence="1" type="ORF">L211DRAFT_230270</name>
</gene>
<protein>
    <submittedName>
        <fullName evidence="1">Uncharacterized protein</fullName>
    </submittedName>
</protein>
<sequence length="229" mass="25700">MTVNPTMRVNEYGRPASAPPTYRYTNFFNSFTTDLNLNPELTFTAPTSSCSTPISEEFGRSRSSLESVATSYPFSVRTFAYGRNSGLKRSFSSLTSTMKGRTLSLRFHRGRTTTANSMSSSPTTISTTASTLSGRSKRLFAKFPKMFEFELPFGALRIHRISKVPKVGHGLLTKRHKKPSTLDFRCIGMAGEDDFYFGGTPTNICAPRIHWVKPDIHSDWKKDWFMGVC</sequence>
<name>A0A3N4LLZ1_9PEZI</name>
<organism evidence="1 2">
    <name type="scientific">Terfezia boudieri ATCC MYA-4762</name>
    <dbReference type="NCBI Taxonomy" id="1051890"/>
    <lineage>
        <taxon>Eukaryota</taxon>
        <taxon>Fungi</taxon>
        <taxon>Dikarya</taxon>
        <taxon>Ascomycota</taxon>
        <taxon>Pezizomycotina</taxon>
        <taxon>Pezizomycetes</taxon>
        <taxon>Pezizales</taxon>
        <taxon>Pezizaceae</taxon>
        <taxon>Terfezia</taxon>
    </lineage>
</organism>
<dbReference type="OrthoDB" id="5335010at2759"/>
<dbReference type="InParanoid" id="A0A3N4LLZ1"/>
<proteinExistence type="predicted"/>
<accession>A0A3N4LLZ1</accession>
<dbReference type="AlphaFoldDB" id="A0A3N4LLZ1"/>
<keyword evidence="2" id="KW-1185">Reference proteome</keyword>
<evidence type="ECO:0000313" key="2">
    <source>
        <dbReference type="Proteomes" id="UP000267821"/>
    </source>
</evidence>
<reference evidence="1 2" key="1">
    <citation type="journal article" date="2018" name="Nat. Ecol. Evol.">
        <title>Pezizomycetes genomes reveal the molecular basis of ectomycorrhizal truffle lifestyle.</title>
        <authorList>
            <person name="Murat C."/>
            <person name="Payen T."/>
            <person name="Noel B."/>
            <person name="Kuo A."/>
            <person name="Morin E."/>
            <person name="Chen J."/>
            <person name="Kohler A."/>
            <person name="Krizsan K."/>
            <person name="Balestrini R."/>
            <person name="Da Silva C."/>
            <person name="Montanini B."/>
            <person name="Hainaut M."/>
            <person name="Levati E."/>
            <person name="Barry K.W."/>
            <person name="Belfiori B."/>
            <person name="Cichocki N."/>
            <person name="Clum A."/>
            <person name="Dockter R.B."/>
            <person name="Fauchery L."/>
            <person name="Guy J."/>
            <person name="Iotti M."/>
            <person name="Le Tacon F."/>
            <person name="Lindquist E.A."/>
            <person name="Lipzen A."/>
            <person name="Malagnac F."/>
            <person name="Mello A."/>
            <person name="Molinier V."/>
            <person name="Miyauchi S."/>
            <person name="Poulain J."/>
            <person name="Riccioni C."/>
            <person name="Rubini A."/>
            <person name="Sitrit Y."/>
            <person name="Splivallo R."/>
            <person name="Traeger S."/>
            <person name="Wang M."/>
            <person name="Zifcakova L."/>
            <person name="Wipf D."/>
            <person name="Zambonelli A."/>
            <person name="Paolocci F."/>
            <person name="Nowrousian M."/>
            <person name="Ottonello S."/>
            <person name="Baldrian P."/>
            <person name="Spatafora J.W."/>
            <person name="Henrissat B."/>
            <person name="Nagy L.G."/>
            <person name="Aury J.M."/>
            <person name="Wincker P."/>
            <person name="Grigoriev I.V."/>
            <person name="Bonfante P."/>
            <person name="Martin F.M."/>
        </authorList>
    </citation>
    <scope>NUCLEOTIDE SEQUENCE [LARGE SCALE GENOMIC DNA]</scope>
    <source>
        <strain evidence="1 2">ATCC MYA-4762</strain>
    </source>
</reference>
<dbReference type="EMBL" id="ML121544">
    <property type="protein sequence ID" value="RPB23937.1"/>
    <property type="molecule type" value="Genomic_DNA"/>
</dbReference>
<evidence type="ECO:0000313" key="1">
    <source>
        <dbReference type="EMBL" id="RPB23937.1"/>
    </source>
</evidence>
<dbReference type="Proteomes" id="UP000267821">
    <property type="component" value="Unassembled WGS sequence"/>
</dbReference>